<dbReference type="PANTHER" id="PTHR46539">
    <property type="entry name" value="E3 UBIQUITIN-PROTEIN LIGASE ATL42"/>
    <property type="match status" value="1"/>
</dbReference>
<reference evidence="13 14" key="1">
    <citation type="submission" date="2015-05" db="EMBL/GenBank/DDBJ databases">
        <authorList>
            <person name="Fogelqvist Johan"/>
        </authorList>
    </citation>
    <scope>NUCLEOTIDE SEQUENCE [LARGE SCALE GENOMIC DNA]</scope>
    <source>
        <strain evidence="11">VL1</strain>
        <strain evidence="12">VL2</strain>
    </source>
</reference>
<evidence type="ECO:0000259" key="10">
    <source>
        <dbReference type="PROSITE" id="PS50089"/>
    </source>
</evidence>
<evidence type="ECO:0000256" key="5">
    <source>
        <dbReference type="ARBA" id="ARBA00022833"/>
    </source>
</evidence>
<feature type="domain" description="RING-type" evidence="10">
    <location>
        <begin position="121"/>
        <end position="163"/>
    </location>
</feature>
<keyword evidence="3" id="KW-0479">Metal-binding</keyword>
<protein>
    <recommendedName>
        <fullName evidence="10">RING-type domain-containing protein</fullName>
    </recommendedName>
</protein>
<keyword evidence="6 9" id="KW-1133">Transmembrane helix</keyword>
<dbReference type="PANTHER" id="PTHR46539:SF1">
    <property type="entry name" value="E3 UBIQUITIN-PROTEIN LIGASE ATL42"/>
    <property type="match status" value="1"/>
</dbReference>
<sequence>MVRLIPKNNIGEHLSHPIDIMTTNSSDGDSSTNKPSPWIFGVAIGTVVALVIVVLFINVSIRYFSEYPRSEGWETHDPEATRGPNKTGSLDKVAARQLFLEYKSIIRDTALCQQSTNYTVCAICMEVLEDEEMVRPLVCGHIFHSGCITCWFLRLHDTCPLCKARFVNEDEIARTGRSSIENH</sequence>
<dbReference type="EMBL" id="CVQH01004002">
    <property type="protein sequence ID" value="CRK12761.1"/>
    <property type="molecule type" value="Genomic_DNA"/>
</dbReference>
<organism evidence="12 14">
    <name type="scientific">Verticillium longisporum</name>
    <name type="common">Verticillium dahliae var. longisporum</name>
    <dbReference type="NCBI Taxonomy" id="100787"/>
    <lineage>
        <taxon>Eukaryota</taxon>
        <taxon>Fungi</taxon>
        <taxon>Dikarya</taxon>
        <taxon>Ascomycota</taxon>
        <taxon>Pezizomycotina</taxon>
        <taxon>Sordariomycetes</taxon>
        <taxon>Hypocreomycetidae</taxon>
        <taxon>Glomerellales</taxon>
        <taxon>Plectosphaerellaceae</taxon>
        <taxon>Verticillium</taxon>
    </lineage>
</organism>
<feature type="transmembrane region" description="Helical" evidence="9">
    <location>
        <begin position="38"/>
        <end position="59"/>
    </location>
</feature>
<comment type="subcellular location">
    <subcellularLocation>
        <location evidence="1">Membrane</location>
    </subcellularLocation>
</comment>
<dbReference type="GO" id="GO:0016020">
    <property type="term" value="C:membrane"/>
    <property type="evidence" value="ECO:0007669"/>
    <property type="project" value="UniProtKB-SubCell"/>
</dbReference>
<evidence type="ECO:0000256" key="7">
    <source>
        <dbReference type="ARBA" id="ARBA00023136"/>
    </source>
</evidence>
<keyword evidence="7 9" id="KW-0472">Membrane</keyword>
<evidence type="ECO:0000256" key="4">
    <source>
        <dbReference type="ARBA" id="ARBA00022771"/>
    </source>
</evidence>
<dbReference type="UniPathway" id="UPA00143"/>
<evidence type="ECO:0000313" key="13">
    <source>
        <dbReference type="Proteomes" id="UP000044602"/>
    </source>
</evidence>
<proteinExistence type="predicted"/>
<dbReference type="AlphaFoldDB" id="A0A0G4NLG4"/>
<keyword evidence="2 9" id="KW-0812">Transmembrane</keyword>
<evidence type="ECO:0000256" key="3">
    <source>
        <dbReference type="ARBA" id="ARBA00022723"/>
    </source>
</evidence>
<dbReference type="InterPro" id="IPR013083">
    <property type="entry name" value="Znf_RING/FYVE/PHD"/>
</dbReference>
<evidence type="ECO:0000256" key="8">
    <source>
        <dbReference type="PROSITE-ProRule" id="PRU00175"/>
    </source>
</evidence>
<keyword evidence="5" id="KW-0862">Zinc</keyword>
<evidence type="ECO:0000313" key="11">
    <source>
        <dbReference type="EMBL" id="CRK12761.1"/>
    </source>
</evidence>
<keyword evidence="13" id="KW-1185">Reference proteome</keyword>
<dbReference type="Pfam" id="PF13639">
    <property type="entry name" value="zf-RING_2"/>
    <property type="match status" value="1"/>
</dbReference>
<keyword evidence="4 8" id="KW-0863">Zinc-finger</keyword>
<gene>
    <name evidence="11" type="ORF">BN1708_010606</name>
    <name evidence="12" type="ORF">BN1723_007423</name>
</gene>
<dbReference type="GO" id="GO:0008270">
    <property type="term" value="F:zinc ion binding"/>
    <property type="evidence" value="ECO:0007669"/>
    <property type="project" value="UniProtKB-KW"/>
</dbReference>
<dbReference type="Proteomes" id="UP000044602">
    <property type="component" value="Unassembled WGS sequence"/>
</dbReference>
<evidence type="ECO:0000256" key="9">
    <source>
        <dbReference type="SAM" id="Phobius"/>
    </source>
</evidence>
<dbReference type="CDD" id="cd16454">
    <property type="entry name" value="RING-H2_PA-TM-RING"/>
    <property type="match status" value="1"/>
</dbReference>
<dbReference type="SUPFAM" id="SSF57850">
    <property type="entry name" value="RING/U-box"/>
    <property type="match status" value="1"/>
</dbReference>
<dbReference type="EMBL" id="CVQI01036384">
    <property type="protein sequence ID" value="CRK47246.1"/>
    <property type="molecule type" value="Genomic_DNA"/>
</dbReference>
<evidence type="ECO:0000313" key="12">
    <source>
        <dbReference type="EMBL" id="CRK47246.1"/>
    </source>
</evidence>
<accession>A0A0G4NLG4</accession>
<dbReference type="GO" id="GO:0016567">
    <property type="term" value="P:protein ubiquitination"/>
    <property type="evidence" value="ECO:0007669"/>
    <property type="project" value="UniProtKB-UniPathway"/>
</dbReference>
<evidence type="ECO:0000256" key="2">
    <source>
        <dbReference type="ARBA" id="ARBA00022692"/>
    </source>
</evidence>
<evidence type="ECO:0000256" key="6">
    <source>
        <dbReference type="ARBA" id="ARBA00022989"/>
    </source>
</evidence>
<name>A0A0G4NLG4_VERLO</name>
<dbReference type="STRING" id="100787.A0A0G4NLG4"/>
<dbReference type="InterPro" id="IPR001841">
    <property type="entry name" value="Znf_RING"/>
</dbReference>
<evidence type="ECO:0000313" key="14">
    <source>
        <dbReference type="Proteomes" id="UP000045706"/>
    </source>
</evidence>
<dbReference type="Proteomes" id="UP000045706">
    <property type="component" value="Unassembled WGS sequence"/>
</dbReference>
<dbReference type="Gene3D" id="3.30.40.10">
    <property type="entry name" value="Zinc/RING finger domain, C3HC4 (zinc finger)"/>
    <property type="match status" value="1"/>
</dbReference>
<dbReference type="PROSITE" id="PS50089">
    <property type="entry name" value="ZF_RING_2"/>
    <property type="match status" value="1"/>
</dbReference>
<dbReference type="SMART" id="SM00184">
    <property type="entry name" value="RING"/>
    <property type="match status" value="1"/>
</dbReference>
<evidence type="ECO:0000256" key="1">
    <source>
        <dbReference type="ARBA" id="ARBA00004370"/>
    </source>
</evidence>